<dbReference type="EMBL" id="LRBV02000001">
    <property type="status" value="NOT_ANNOTATED_CDS"/>
    <property type="molecule type" value="Genomic_DNA"/>
</dbReference>
<evidence type="ECO:0000256" key="1">
    <source>
        <dbReference type="SAM" id="Coils"/>
    </source>
</evidence>
<dbReference type="InParanoid" id="A0A7N2KPM6"/>
<dbReference type="AlphaFoldDB" id="A0A7N2KPM6"/>
<feature type="coiled-coil region" evidence="1">
    <location>
        <begin position="2"/>
        <end position="43"/>
    </location>
</feature>
<protein>
    <submittedName>
        <fullName evidence="3">Uncharacterized protein</fullName>
    </submittedName>
</protein>
<keyword evidence="1" id="KW-0175">Coiled coil</keyword>
<reference evidence="3" key="2">
    <citation type="submission" date="2021-01" db="UniProtKB">
        <authorList>
            <consortium name="EnsemblPlants"/>
        </authorList>
    </citation>
    <scope>IDENTIFICATION</scope>
</reference>
<evidence type="ECO:0000313" key="3">
    <source>
        <dbReference type="EnsemblPlants" id="QL01p035928:mrna:CDS:1"/>
    </source>
</evidence>
<keyword evidence="4" id="KW-1185">Reference proteome</keyword>
<organism evidence="3 4">
    <name type="scientific">Quercus lobata</name>
    <name type="common">Valley oak</name>
    <dbReference type="NCBI Taxonomy" id="97700"/>
    <lineage>
        <taxon>Eukaryota</taxon>
        <taxon>Viridiplantae</taxon>
        <taxon>Streptophyta</taxon>
        <taxon>Embryophyta</taxon>
        <taxon>Tracheophyta</taxon>
        <taxon>Spermatophyta</taxon>
        <taxon>Magnoliopsida</taxon>
        <taxon>eudicotyledons</taxon>
        <taxon>Gunneridae</taxon>
        <taxon>Pentapetalae</taxon>
        <taxon>rosids</taxon>
        <taxon>fabids</taxon>
        <taxon>Fagales</taxon>
        <taxon>Fagaceae</taxon>
        <taxon>Quercus</taxon>
    </lineage>
</organism>
<accession>A0A7N2KPM6</accession>
<sequence>MLNKALEEAKDISKKMKALVESNMAIKEELSRVQEDLENMSKEEFQLLEGTSEKFQVVESTKIVLDSEDVVGLEEFLDLKELVRKESSKSRYEESRKRRRSRSREREDRNKRSISPSTREESIEDVSLGSRFIGFEVEHMDEHVLRQMGSIEEVVLKDHLGYIHVLGDNSGKCQGSNPSIAFPYNEMYLANDGSLGFLRLEHVEGHQELSLERKLFTMLSTQGKQRWQRNATFIGSTWQYDYYASTCALQWKCKEVNAPVHIGCCYNSLFDAEDNTKAQCGFSMSVGIKSAGFSDYTTLFWAVVKCLEIFDVFDDQNALAYWISGRFPLMKVSFQATPCGQGVFKGREMLGML</sequence>
<proteinExistence type="predicted"/>
<evidence type="ECO:0000256" key="2">
    <source>
        <dbReference type="SAM" id="MobiDB-lite"/>
    </source>
</evidence>
<name>A0A7N2KPM6_QUELO</name>
<dbReference type="Gramene" id="QL01p035928:mrna">
    <property type="protein sequence ID" value="QL01p035928:mrna:CDS:1"/>
    <property type="gene ID" value="QL01p035928"/>
</dbReference>
<dbReference type="Proteomes" id="UP000594261">
    <property type="component" value="Chromosome 1"/>
</dbReference>
<reference evidence="3 4" key="1">
    <citation type="journal article" date="2016" name="G3 (Bethesda)">
        <title>First Draft Assembly and Annotation of the Genome of a California Endemic Oak Quercus lobata Nee (Fagaceae).</title>
        <authorList>
            <person name="Sork V.L."/>
            <person name="Fitz-Gibbon S.T."/>
            <person name="Puiu D."/>
            <person name="Crepeau M."/>
            <person name="Gugger P.F."/>
            <person name="Sherman R."/>
            <person name="Stevens K."/>
            <person name="Langley C.H."/>
            <person name="Pellegrini M."/>
            <person name="Salzberg S.L."/>
        </authorList>
    </citation>
    <scope>NUCLEOTIDE SEQUENCE [LARGE SCALE GENOMIC DNA]</scope>
    <source>
        <strain evidence="3 4">cv. SW786</strain>
    </source>
</reference>
<feature type="region of interest" description="Disordered" evidence="2">
    <location>
        <begin position="88"/>
        <end position="122"/>
    </location>
</feature>
<dbReference type="EnsemblPlants" id="QL01p035928:mrna">
    <property type="protein sequence ID" value="QL01p035928:mrna:CDS:1"/>
    <property type="gene ID" value="QL01p035928"/>
</dbReference>
<evidence type="ECO:0000313" key="4">
    <source>
        <dbReference type="Proteomes" id="UP000594261"/>
    </source>
</evidence>